<keyword evidence="7" id="KW-0966">Cell projection</keyword>
<evidence type="ECO:0000256" key="4">
    <source>
        <dbReference type="ARBA" id="ARBA00022795"/>
    </source>
</evidence>
<dbReference type="CDD" id="cd16098">
    <property type="entry name" value="FliS"/>
    <property type="match status" value="1"/>
</dbReference>
<dbReference type="GO" id="GO:0005829">
    <property type="term" value="C:cytosol"/>
    <property type="evidence" value="ECO:0007669"/>
    <property type="project" value="UniProtKB-SubCell"/>
</dbReference>
<dbReference type="NCBIfam" id="TIGR00208">
    <property type="entry name" value="fliS"/>
    <property type="match status" value="1"/>
</dbReference>
<evidence type="ECO:0000256" key="6">
    <source>
        <dbReference type="PIRNR" id="PIRNR039090"/>
    </source>
</evidence>
<keyword evidence="4 6" id="KW-1005">Bacterial flagellum biogenesis</keyword>
<dbReference type="PANTHER" id="PTHR34773">
    <property type="entry name" value="FLAGELLAR SECRETION CHAPERONE FLIS"/>
    <property type="match status" value="1"/>
</dbReference>
<evidence type="ECO:0000256" key="1">
    <source>
        <dbReference type="ARBA" id="ARBA00004514"/>
    </source>
</evidence>
<comment type="subcellular location">
    <subcellularLocation>
        <location evidence="1 6">Cytoplasm</location>
        <location evidence="1 6">Cytosol</location>
    </subcellularLocation>
</comment>
<dbReference type="GO" id="GO:0044780">
    <property type="term" value="P:bacterial-type flagellum assembly"/>
    <property type="evidence" value="ECO:0007669"/>
    <property type="project" value="InterPro"/>
</dbReference>
<dbReference type="GO" id="GO:0071973">
    <property type="term" value="P:bacterial-type flagellum-dependent cell motility"/>
    <property type="evidence" value="ECO:0007669"/>
    <property type="project" value="TreeGrafter"/>
</dbReference>
<organism evidence="7 8">
    <name type="scientific">Agathobacter rectalis</name>
    <dbReference type="NCBI Taxonomy" id="39491"/>
    <lineage>
        <taxon>Bacteria</taxon>
        <taxon>Bacillati</taxon>
        <taxon>Bacillota</taxon>
        <taxon>Clostridia</taxon>
        <taxon>Lachnospirales</taxon>
        <taxon>Lachnospiraceae</taxon>
        <taxon>Agathobacter</taxon>
    </lineage>
</organism>
<accession>A0A2U2EJ40</accession>
<dbReference type="Pfam" id="PF02561">
    <property type="entry name" value="FliS"/>
    <property type="match status" value="1"/>
</dbReference>
<proteinExistence type="inferred from homology"/>
<keyword evidence="7" id="KW-0282">Flagellum</keyword>
<dbReference type="Proteomes" id="UP000245905">
    <property type="component" value="Unassembled WGS sequence"/>
</dbReference>
<evidence type="ECO:0000313" key="8">
    <source>
        <dbReference type="Proteomes" id="UP000245905"/>
    </source>
</evidence>
<keyword evidence="7" id="KW-0969">Cilium</keyword>
<evidence type="ECO:0000313" key="7">
    <source>
        <dbReference type="EMBL" id="PWE84530.1"/>
    </source>
</evidence>
<dbReference type="RefSeq" id="WP_109257421.1">
    <property type="nucleotide sequence ID" value="NZ_DAWCLC010000062.1"/>
</dbReference>
<keyword evidence="5" id="KW-0143">Chaperone</keyword>
<name>A0A2U2EJ40_9FIRM</name>
<dbReference type="PIRSF" id="PIRSF039090">
    <property type="entry name" value="Flis"/>
    <property type="match status" value="1"/>
</dbReference>
<comment type="similarity">
    <text evidence="2 6">Belongs to the FliS family.</text>
</comment>
<evidence type="ECO:0000256" key="5">
    <source>
        <dbReference type="ARBA" id="ARBA00023186"/>
    </source>
</evidence>
<dbReference type="InterPro" id="IPR036584">
    <property type="entry name" value="FliS_sf"/>
</dbReference>
<dbReference type="PANTHER" id="PTHR34773:SF1">
    <property type="entry name" value="FLAGELLAR SECRETION CHAPERONE FLIS"/>
    <property type="match status" value="1"/>
</dbReference>
<comment type="caution">
    <text evidence="7">The sequence shown here is derived from an EMBL/GenBank/DDBJ whole genome shotgun (WGS) entry which is preliminary data.</text>
</comment>
<dbReference type="AlphaFoldDB" id="A0A2U2EJ40"/>
<evidence type="ECO:0000256" key="3">
    <source>
        <dbReference type="ARBA" id="ARBA00022490"/>
    </source>
</evidence>
<dbReference type="EMBL" id="JRFS01000004">
    <property type="protein sequence ID" value="PWE84530.1"/>
    <property type="molecule type" value="Genomic_DNA"/>
</dbReference>
<protein>
    <recommendedName>
        <fullName evidence="6">Flagellar secretion chaperone FliS</fullName>
    </recommendedName>
</protein>
<dbReference type="InterPro" id="IPR003713">
    <property type="entry name" value="FliS"/>
</dbReference>
<dbReference type="Gene3D" id="1.20.120.340">
    <property type="entry name" value="Flagellar protein FliS"/>
    <property type="match status" value="1"/>
</dbReference>
<keyword evidence="3 6" id="KW-0963">Cytoplasm</keyword>
<sequence>MLQSKGYAVYANSKVQTASPAELTLMLYEAAIKFCNIAEMAIEKKDIQKAHDNIKKVEAIIEEFQATLNHKYPVAKDFDKVYTYLMQRLVEANIKKDTKILDEVLEHLRTMRDAWKEVMRVTCNGSKVGVS</sequence>
<gene>
    <name evidence="7" type="ORF">LD38_04030</name>
</gene>
<evidence type="ECO:0000256" key="2">
    <source>
        <dbReference type="ARBA" id="ARBA00008787"/>
    </source>
</evidence>
<reference evidence="7 8" key="1">
    <citation type="submission" date="2014-09" db="EMBL/GenBank/DDBJ databases">
        <title>Butyrate-producing bacteria isolated from human gut.</title>
        <authorList>
            <person name="Zhang Q."/>
            <person name="Zhao L."/>
        </authorList>
    </citation>
    <scope>NUCLEOTIDE SEQUENCE [LARGE SCALE GENOMIC DNA]</scope>
    <source>
        <strain evidence="7 8">R22</strain>
    </source>
</reference>
<dbReference type="SUPFAM" id="SSF101116">
    <property type="entry name" value="Flagellar export chaperone FliS"/>
    <property type="match status" value="1"/>
</dbReference>